<evidence type="ECO:0000313" key="7">
    <source>
        <dbReference type="Proteomes" id="UP001163823"/>
    </source>
</evidence>
<dbReference type="InterPro" id="IPR003441">
    <property type="entry name" value="NAC-dom"/>
</dbReference>
<keyword evidence="4" id="KW-0539">Nucleus</keyword>
<dbReference type="KEGG" id="qsa:O6P43_006136"/>
<keyword evidence="1" id="KW-0805">Transcription regulation</keyword>
<protein>
    <submittedName>
        <fullName evidence="6">NAC domain protein</fullName>
    </submittedName>
</protein>
<dbReference type="SUPFAM" id="SSF101941">
    <property type="entry name" value="NAC domain"/>
    <property type="match status" value="1"/>
</dbReference>
<reference evidence="6" key="1">
    <citation type="journal article" date="2023" name="Science">
        <title>Elucidation of the pathway for biosynthesis of saponin adjuvants from the soapbark tree.</title>
        <authorList>
            <person name="Reed J."/>
            <person name="Orme A."/>
            <person name="El-Demerdash A."/>
            <person name="Owen C."/>
            <person name="Martin L.B.B."/>
            <person name="Misra R.C."/>
            <person name="Kikuchi S."/>
            <person name="Rejzek M."/>
            <person name="Martin A.C."/>
            <person name="Harkess A."/>
            <person name="Leebens-Mack J."/>
            <person name="Louveau T."/>
            <person name="Stephenson M.J."/>
            <person name="Osbourn A."/>
        </authorList>
    </citation>
    <scope>NUCLEOTIDE SEQUENCE</scope>
    <source>
        <strain evidence="6">S10</strain>
    </source>
</reference>
<evidence type="ECO:0000256" key="2">
    <source>
        <dbReference type="ARBA" id="ARBA00023125"/>
    </source>
</evidence>
<dbReference type="PROSITE" id="PS51005">
    <property type="entry name" value="NAC"/>
    <property type="match status" value="1"/>
</dbReference>
<sequence>MEEAIVLNTGEEQAALDLPPGFRFHPTDEEIITFYLTEKVMNSRFSATAIGEADLNRCEPWDLPKKAKMGEKEWYFFCQRDRKYPTGMRTNRATESGYWKATGKDKEIYKGKGCLVGMKKTLVFYKGRAPKGEKTNWVMHEFRLEGKFASYNLSKTARDEWVVSKVFHKSTGIKSTSIPHDLLRMNSFGEDLLDYSSLPPLMDLPPYSDTNVSNIEHHDHDQFNANTGTAASSAKTSDGYYLPSFFINNQQKKQNQRISTAFPLPHNSYTANLSNPIGNSISQPQVRVPNPTFSFQANMYPVNYLQQEAAGRMSSSIPSVEGSGFGGKDINQSNFLRAFEANNDTITGLESQCKVEQFSSNNQSSLVSLSQDTGLSNNDMNTTEISSVVSKQDIGNNTTSYHRVQDLDGTRAAGSISDLDCLWEDVLTQD</sequence>
<dbReference type="Gene3D" id="2.170.150.80">
    <property type="entry name" value="NAC domain"/>
    <property type="match status" value="1"/>
</dbReference>
<dbReference type="PANTHER" id="PTHR31744:SF92">
    <property type="entry name" value="NAC DOMAIN-CONTAINING PROTEIN 87"/>
    <property type="match status" value="1"/>
</dbReference>
<dbReference type="PANTHER" id="PTHR31744">
    <property type="entry name" value="PROTEIN CUP-SHAPED COTYLEDON 2-RELATED"/>
    <property type="match status" value="1"/>
</dbReference>
<comment type="caution">
    <text evidence="6">The sequence shown here is derived from an EMBL/GenBank/DDBJ whole genome shotgun (WGS) entry which is preliminary data.</text>
</comment>
<dbReference type="GO" id="GO:0006355">
    <property type="term" value="P:regulation of DNA-templated transcription"/>
    <property type="evidence" value="ECO:0007669"/>
    <property type="project" value="InterPro"/>
</dbReference>
<name>A0AAD7VHW9_QUISA</name>
<dbReference type="FunFam" id="2.170.150.80:FF:000006">
    <property type="entry name" value="NAC domain-containing protein 100-like"/>
    <property type="match status" value="1"/>
</dbReference>
<keyword evidence="7" id="KW-1185">Reference proteome</keyword>
<evidence type="ECO:0000313" key="6">
    <source>
        <dbReference type="EMBL" id="KAJ7976343.1"/>
    </source>
</evidence>
<dbReference type="GO" id="GO:0005634">
    <property type="term" value="C:nucleus"/>
    <property type="evidence" value="ECO:0007669"/>
    <property type="project" value="UniProtKB-ARBA"/>
</dbReference>
<dbReference type="Proteomes" id="UP001163823">
    <property type="component" value="Chromosome 3"/>
</dbReference>
<dbReference type="AlphaFoldDB" id="A0AAD7VHW9"/>
<evidence type="ECO:0000256" key="3">
    <source>
        <dbReference type="ARBA" id="ARBA00023163"/>
    </source>
</evidence>
<keyword evidence="3" id="KW-0804">Transcription</keyword>
<evidence type="ECO:0000256" key="1">
    <source>
        <dbReference type="ARBA" id="ARBA00023015"/>
    </source>
</evidence>
<dbReference type="EMBL" id="JARAOO010000003">
    <property type="protein sequence ID" value="KAJ7976343.1"/>
    <property type="molecule type" value="Genomic_DNA"/>
</dbReference>
<gene>
    <name evidence="6" type="ORF">O6P43_006136</name>
</gene>
<dbReference type="GO" id="GO:0000976">
    <property type="term" value="F:transcription cis-regulatory region binding"/>
    <property type="evidence" value="ECO:0007669"/>
    <property type="project" value="UniProtKB-ARBA"/>
</dbReference>
<feature type="domain" description="NAC" evidence="5">
    <location>
        <begin position="18"/>
        <end position="169"/>
    </location>
</feature>
<keyword evidence="2" id="KW-0238">DNA-binding</keyword>
<accession>A0AAD7VHW9</accession>
<dbReference type="InterPro" id="IPR036093">
    <property type="entry name" value="NAC_dom_sf"/>
</dbReference>
<evidence type="ECO:0000259" key="5">
    <source>
        <dbReference type="PROSITE" id="PS51005"/>
    </source>
</evidence>
<dbReference type="Pfam" id="PF02365">
    <property type="entry name" value="NAM"/>
    <property type="match status" value="1"/>
</dbReference>
<evidence type="ECO:0000256" key="4">
    <source>
        <dbReference type="ARBA" id="ARBA00023242"/>
    </source>
</evidence>
<proteinExistence type="predicted"/>
<organism evidence="6 7">
    <name type="scientific">Quillaja saponaria</name>
    <name type="common">Soap bark tree</name>
    <dbReference type="NCBI Taxonomy" id="32244"/>
    <lineage>
        <taxon>Eukaryota</taxon>
        <taxon>Viridiplantae</taxon>
        <taxon>Streptophyta</taxon>
        <taxon>Embryophyta</taxon>
        <taxon>Tracheophyta</taxon>
        <taxon>Spermatophyta</taxon>
        <taxon>Magnoliopsida</taxon>
        <taxon>eudicotyledons</taxon>
        <taxon>Gunneridae</taxon>
        <taxon>Pentapetalae</taxon>
        <taxon>rosids</taxon>
        <taxon>fabids</taxon>
        <taxon>Fabales</taxon>
        <taxon>Quillajaceae</taxon>
        <taxon>Quillaja</taxon>
    </lineage>
</organism>